<proteinExistence type="inferred from homology"/>
<evidence type="ECO:0000256" key="1">
    <source>
        <dbReference type="ARBA" id="ARBA00005820"/>
    </source>
</evidence>
<dbReference type="AlphaFoldDB" id="A0A2T0SVT0"/>
<comment type="caution">
    <text evidence="7">The sequence shown here is derived from an EMBL/GenBank/DDBJ whole genome shotgun (WGS) entry which is preliminary data.</text>
</comment>
<dbReference type="Gene3D" id="1.25.40.10">
    <property type="entry name" value="Tetratricopeptide repeat domain"/>
    <property type="match status" value="1"/>
</dbReference>
<comment type="similarity">
    <text evidence="1">Belongs to the AfsR/DnrI/RedD regulatory family.</text>
</comment>
<evidence type="ECO:0000256" key="5">
    <source>
        <dbReference type="PROSITE-ProRule" id="PRU01091"/>
    </source>
</evidence>
<keyword evidence="3 5" id="KW-0238">DNA-binding</keyword>
<sequence length="290" mass="31780">MTDVRNPPGGMRGAVGDRRGAIPAAAGVPHTYRILGELQVRFRGRRVEVPGGNTLNLLAVLLLNANALVPADVLVERMWGDRPPRTARAVLQNCVSRLRSLVDPAKGGVPLPIVTGAKGYSLRVPHGALDLHRFDGAVADADEAVAAGRDREAADLLHRALSLWQNEVLPDVTAPGAHRVEIRLLYDHRTAVLDRWADLELAAGQAHRVIPELRTALAARPAAERLRYQLVRALTDNQQIGEASRVLRETEDMLRDRYGLDARPVLERWWRQLVTSAAGDGVRWPPVAGF</sequence>
<feature type="domain" description="OmpR/PhoB-type" evidence="6">
    <location>
        <begin position="23"/>
        <end position="124"/>
    </location>
</feature>
<dbReference type="EMBL" id="PVTF01000010">
    <property type="protein sequence ID" value="PRY37500.1"/>
    <property type="molecule type" value="Genomic_DNA"/>
</dbReference>
<dbReference type="Gene3D" id="1.10.10.10">
    <property type="entry name" value="Winged helix-like DNA-binding domain superfamily/Winged helix DNA-binding domain"/>
    <property type="match status" value="1"/>
</dbReference>
<dbReference type="InterPro" id="IPR036388">
    <property type="entry name" value="WH-like_DNA-bd_sf"/>
</dbReference>
<dbReference type="SUPFAM" id="SSF46894">
    <property type="entry name" value="C-terminal effector domain of the bipartite response regulators"/>
    <property type="match status" value="1"/>
</dbReference>
<reference evidence="7 8" key="1">
    <citation type="submission" date="2018-03" db="EMBL/GenBank/DDBJ databases">
        <title>Genomic Encyclopedia of Archaeal and Bacterial Type Strains, Phase II (KMG-II): from individual species to whole genera.</title>
        <authorList>
            <person name="Goeker M."/>
        </authorList>
    </citation>
    <scope>NUCLEOTIDE SEQUENCE [LARGE SCALE GENOMIC DNA]</scope>
    <source>
        <strain evidence="7 8">DSM 44720</strain>
    </source>
</reference>
<evidence type="ECO:0000256" key="4">
    <source>
        <dbReference type="ARBA" id="ARBA00023163"/>
    </source>
</evidence>
<dbReference type="InterPro" id="IPR051677">
    <property type="entry name" value="AfsR-DnrI-RedD_regulator"/>
</dbReference>
<dbReference type="GO" id="GO:0006355">
    <property type="term" value="P:regulation of DNA-templated transcription"/>
    <property type="evidence" value="ECO:0007669"/>
    <property type="project" value="InterPro"/>
</dbReference>
<accession>A0A2T0SVT0</accession>
<dbReference type="InterPro" id="IPR016032">
    <property type="entry name" value="Sig_transdc_resp-reg_C-effctor"/>
</dbReference>
<gene>
    <name evidence="7" type="ORF">CLV43_110312</name>
</gene>
<keyword evidence="8" id="KW-1185">Reference proteome</keyword>
<feature type="DNA-binding region" description="OmpR/PhoB-type" evidence="5">
    <location>
        <begin position="23"/>
        <end position="124"/>
    </location>
</feature>
<dbReference type="Pfam" id="PF00486">
    <property type="entry name" value="Trans_reg_C"/>
    <property type="match status" value="1"/>
</dbReference>
<dbReference type="InterPro" id="IPR011990">
    <property type="entry name" value="TPR-like_helical_dom_sf"/>
</dbReference>
<dbReference type="Proteomes" id="UP000239494">
    <property type="component" value="Unassembled WGS sequence"/>
</dbReference>
<dbReference type="SUPFAM" id="SSF48452">
    <property type="entry name" value="TPR-like"/>
    <property type="match status" value="1"/>
</dbReference>
<keyword evidence="4" id="KW-0804">Transcription</keyword>
<dbReference type="InterPro" id="IPR005158">
    <property type="entry name" value="BTAD"/>
</dbReference>
<evidence type="ECO:0000313" key="8">
    <source>
        <dbReference type="Proteomes" id="UP000239494"/>
    </source>
</evidence>
<keyword evidence="2" id="KW-0805">Transcription regulation</keyword>
<dbReference type="Pfam" id="PF03704">
    <property type="entry name" value="BTAD"/>
    <property type="match status" value="1"/>
</dbReference>
<dbReference type="SMART" id="SM00862">
    <property type="entry name" value="Trans_reg_C"/>
    <property type="match status" value="1"/>
</dbReference>
<evidence type="ECO:0000256" key="2">
    <source>
        <dbReference type="ARBA" id="ARBA00023015"/>
    </source>
</evidence>
<name>A0A2T0SVT0_9PSEU</name>
<dbReference type="PANTHER" id="PTHR35807:SF1">
    <property type="entry name" value="TRANSCRIPTIONAL REGULATOR REDD"/>
    <property type="match status" value="1"/>
</dbReference>
<evidence type="ECO:0000313" key="7">
    <source>
        <dbReference type="EMBL" id="PRY37500.1"/>
    </source>
</evidence>
<dbReference type="PROSITE" id="PS51755">
    <property type="entry name" value="OMPR_PHOB"/>
    <property type="match status" value="1"/>
</dbReference>
<evidence type="ECO:0000259" key="6">
    <source>
        <dbReference type="PROSITE" id="PS51755"/>
    </source>
</evidence>
<protein>
    <submittedName>
        <fullName evidence="7">DNA-binding SARP family transcriptional activator</fullName>
    </submittedName>
</protein>
<dbReference type="OrthoDB" id="3208838at2"/>
<dbReference type="InterPro" id="IPR001867">
    <property type="entry name" value="OmpR/PhoB-type_DNA-bd"/>
</dbReference>
<evidence type="ECO:0000256" key="3">
    <source>
        <dbReference type="ARBA" id="ARBA00023125"/>
    </source>
</evidence>
<dbReference type="PANTHER" id="PTHR35807">
    <property type="entry name" value="TRANSCRIPTIONAL REGULATOR REDD-RELATED"/>
    <property type="match status" value="1"/>
</dbReference>
<dbReference type="GO" id="GO:0003677">
    <property type="term" value="F:DNA binding"/>
    <property type="evidence" value="ECO:0007669"/>
    <property type="project" value="UniProtKB-UniRule"/>
</dbReference>
<dbReference type="RefSeq" id="WP_106191860.1">
    <property type="nucleotide sequence ID" value="NZ_PVTF01000010.1"/>
</dbReference>
<organism evidence="7 8">
    <name type="scientific">Umezawaea tangerina</name>
    <dbReference type="NCBI Taxonomy" id="84725"/>
    <lineage>
        <taxon>Bacteria</taxon>
        <taxon>Bacillati</taxon>
        <taxon>Actinomycetota</taxon>
        <taxon>Actinomycetes</taxon>
        <taxon>Pseudonocardiales</taxon>
        <taxon>Pseudonocardiaceae</taxon>
        <taxon>Umezawaea</taxon>
    </lineage>
</organism>
<dbReference type="SMART" id="SM01043">
    <property type="entry name" value="BTAD"/>
    <property type="match status" value="1"/>
</dbReference>
<dbReference type="GO" id="GO:0000160">
    <property type="term" value="P:phosphorelay signal transduction system"/>
    <property type="evidence" value="ECO:0007669"/>
    <property type="project" value="InterPro"/>
</dbReference>